<feature type="region of interest" description="Disordered" evidence="1">
    <location>
        <begin position="1"/>
        <end position="49"/>
    </location>
</feature>
<comment type="caution">
    <text evidence="2">The sequence shown here is derived from an EMBL/GenBank/DDBJ whole genome shotgun (WGS) entry which is preliminary data.</text>
</comment>
<dbReference type="Proteomes" id="UP000299102">
    <property type="component" value="Unassembled WGS sequence"/>
</dbReference>
<reference evidence="2 3" key="1">
    <citation type="journal article" date="2019" name="Commun. Biol.">
        <title>The bagworm genome reveals a unique fibroin gene that provides high tensile strength.</title>
        <authorList>
            <person name="Kono N."/>
            <person name="Nakamura H."/>
            <person name="Ohtoshi R."/>
            <person name="Tomita M."/>
            <person name="Numata K."/>
            <person name="Arakawa K."/>
        </authorList>
    </citation>
    <scope>NUCLEOTIDE SEQUENCE [LARGE SCALE GENOMIC DNA]</scope>
</reference>
<sequence>MTVICSEQVGEGEKTEKLSRPRRKQTNRCPLPMNNKNTVIPFATSAGNGPTKLSIYRRHDATPGRFRKTNLILQADDRIRRIRTRVCSQ</sequence>
<accession>A0A4C1YEL3</accession>
<dbReference type="EMBL" id="BGZK01001212">
    <property type="protein sequence ID" value="GBP74556.1"/>
    <property type="molecule type" value="Genomic_DNA"/>
</dbReference>
<dbReference type="AlphaFoldDB" id="A0A4C1YEL3"/>
<organism evidence="2 3">
    <name type="scientific">Eumeta variegata</name>
    <name type="common">Bagworm moth</name>
    <name type="synonym">Eumeta japonica</name>
    <dbReference type="NCBI Taxonomy" id="151549"/>
    <lineage>
        <taxon>Eukaryota</taxon>
        <taxon>Metazoa</taxon>
        <taxon>Ecdysozoa</taxon>
        <taxon>Arthropoda</taxon>
        <taxon>Hexapoda</taxon>
        <taxon>Insecta</taxon>
        <taxon>Pterygota</taxon>
        <taxon>Neoptera</taxon>
        <taxon>Endopterygota</taxon>
        <taxon>Lepidoptera</taxon>
        <taxon>Glossata</taxon>
        <taxon>Ditrysia</taxon>
        <taxon>Tineoidea</taxon>
        <taxon>Psychidae</taxon>
        <taxon>Oiketicinae</taxon>
        <taxon>Eumeta</taxon>
    </lineage>
</organism>
<evidence type="ECO:0000256" key="1">
    <source>
        <dbReference type="SAM" id="MobiDB-lite"/>
    </source>
</evidence>
<protein>
    <submittedName>
        <fullName evidence="2">Uncharacterized protein</fullName>
    </submittedName>
</protein>
<gene>
    <name evidence="2" type="ORF">EVAR_59491_1</name>
</gene>
<evidence type="ECO:0000313" key="2">
    <source>
        <dbReference type="EMBL" id="GBP74556.1"/>
    </source>
</evidence>
<keyword evidence="3" id="KW-1185">Reference proteome</keyword>
<name>A0A4C1YEL3_EUMVA</name>
<proteinExistence type="predicted"/>
<evidence type="ECO:0000313" key="3">
    <source>
        <dbReference type="Proteomes" id="UP000299102"/>
    </source>
</evidence>